<gene>
    <name evidence="1" type="ORF">D7I44_01220</name>
</gene>
<sequence length="339" mass="35173">MTTTHSPILLDANQPAARPYRGGAGIARFRGLPFGGDDRTPEDFVGSTTTVHGSDAVGLTTLPDGTLLRDAITADPSGFLGPEHVGRFGTDPRLLVKLLNTGERLFVHAHPGDDFAHSVLHEPYGKTEAWIVMEGESEAWLGFTHDVSADDVAGWFERQDAAAMLAAMHRVSLRAGDTLLVPAGLPHAIGPGLTIVELQQPVDLSLLLEYAGRPGLDAGSALLGLTLAETMPALRTTALTTEELAGLRGTLGDASAPVGRLFPTAADPFFAAALLRPALSVQLAPGFSIVVVTEGGGTLSWSAGELGVSRGTTALIPYGAGFVTFAGDLTAIAAFPPGR</sequence>
<dbReference type="EMBL" id="CP032624">
    <property type="protein sequence ID" value="AYG02285.1"/>
    <property type="molecule type" value="Genomic_DNA"/>
</dbReference>
<dbReference type="SUPFAM" id="SSF51182">
    <property type="entry name" value="RmlC-like cupins"/>
    <property type="match status" value="1"/>
</dbReference>
<reference evidence="1 2" key="1">
    <citation type="submission" date="2018-09" db="EMBL/GenBank/DDBJ databases">
        <title>Genome sequencing of strain 2DFW10M-5.</title>
        <authorList>
            <person name="Heo J."/>
            <person name="Kim S.-J."/>
            <person name="Kwon S.-W."/>
        </authorList>
    </citation>
    <scope>NUCLEOTIDE SEQUENCE [LARGE SCALE GENOMIC DNA]</scope>
    <source>
        <strain evidence="1 2">2DFW10M-5</strain>
    </source>
</reference>
<evidence type="ECO:0008006" key="3">
    <source>
        <dbReference type="Google" id="ProtNLM"/>
    </source>
</evidence>
<dbReference type="InterPro" id="IPR011051">
    <property type="entry name" value="RmlC_Cupin_sf"/>
</dbReference>
<proteinExistence type="predicted"/>
<dbReference type="RefSeq" id="WP_120787819.1">
    <property type="nucleotide sequence ID" value="NZ_CP032624.1"/>
</dbReference>
<evidence type="ECO:0000313" key="2">
    <source>
        <dbReference type="Proteomes" id="UP000275069"/>
    </source>
</evidence>
<dbReference type="Gene3D" id="2.60.120.10">
    <property type="entry name" value="Jelly Rolls"/>
    <property type="match status" value="2"/>
</dbReference>
<evidence type="ECO:0000313" key="1">
    <source>
        <dbReference type="EMBL" id="AYG02285.1"/>
    </source>
</evidence>
<dbReference type="Proteomes" id="UP000275069">
    <property type="component" value="Chromosome"/>
</dbReference>
<keyword evidence="2" id="KW-1185">Reference proteome</keyword>
<dbReference type="KEGG" id="gry:D7I44_01220"/>
<organism evidence="1 2">
    <name type="scientific">Gryllotalpicola protaetiae</name>
    <dbReference type="NCBI Taxonomy" id="2419771"/>
    <lineage>
        <taxon>Bacteria</taxon>
        <taxon>Bacillati</taxon>
        <taxon>Actinomycetota</taxon>
        <taxon>Actinomycetes</taxon>
        <taxon>Micrococcales</taxon>
        <taxon>Microbacteriaceae</taxon>
        <taxon>Gryllotalpicola</taxon>
    </lineage>
</organism>
<dbReference type="AlphaFoldDB" id="A0A387BE90"/>
<dbReference type="CDD" id="cd07010">
    <property type="entry name" value="cupin_PMI_type_I_N_bac"/>
    <property type="match status" value="1"/>
</dbReference>
<name>A0A387BE90_9MICO</name>
<dbReference type="OrthoDB" id="9808275at2"/>
<accession>A0A387BE90</accession>
<dbReference type="InterPro" id="IPR014710">
    <property type="entry name" value="RmlC-like_jellyroll"/>
</dbReference>
<protein>
    <recommendedName>
        <fullName evidence="3">Mannose-6-phosphate isomerase</fullName>
    </recommendedName>
</protein>